<dbReference type="AlphaFoldDB" id="A0A815TH81"/>
<dbReference type="PROSITE" id="PS01357">
    <property type="entry name" value="ZF_ZZ_1"/>
    <property type="match status" value="2"/>
</dbReference>
<dbReference type="PROSITE" id="PS00109">
    <property type="entry name" value="PROTEIN_KINASE_TYR"/>
    <property type="match status" value="1"/>
</dbReference>
<evidence type="ECO:0000313" key="8">
    <source>
        <dbReference type="EMBL" id="CAF1281047.1"/>
    </source>
</evidence>
<dbReference type="PROSITE" id="PS50135">
    <property type="entry name" value="ZF_ZZ_2"/>
    <property type="match status" value="2"/>
</dbReference>
<dbReference type="GO" id="GO:0005524">
    <property type="term" value="F:ATP binding"/>
    <property type="evidence" value="ECO:0007669"/>
    <property type="project" value="UniProtKB-UniRule"/>
</dbReference>
<keyword evidence="3" id="KW-0862">Zinc</keyword>
<dbReference type="SUPFAM" id="SSF57850">
    <property type="entry name" value="RING/U-box"/>
    <property type="match status" value="2"/>
</dbReference>
<evidence type="ECO:0000259" key="7">
    <source>
        <dbReference type="PROSITE" id="PS50135"/>
    </source>
</evidence>
<dbReference type="InterPro" id="IPR017441">
    <property type="entry name" value="Protein_kinase_ATP_BS"/>
</dbReference>
<dbReference type="Gene3D" id="3.30.60.90">
    <property type="match status" value="2"/>
</dbReference>
<keyword evidence="5" id="KW-0547">Nucleotide-binding</keyword>
<dbReference type="PANTHER" id="PTHR44329">
    <property type="entry name" value="SERINE/THREONINE-PROTEIN KINASE TNNI3K-RELATED"/>
    <property type="match status" value="1"/>
</dbReference>
<dbReference type="Proteomes" id="UP000663855">
    <property type="component" value="Unassembled WGS sequence"/>
</dbReference>
<evidence type="ECO:0000313" key="9">
    <source>
        <dbReference type="EMBL" id="CAF1501981.1"/>
    </source>
</evidence>
<keyword evidence="5" id="KW-0067">ATP-binding</keyword>
<dbReference type="InterPro" id="IPR051681">
    <property type="entry name" value="Ser/Thr_Kinases-Pseudokinases"/>
</dbReference>
<sequence>MGCKSSTHITLERLPPASKCRDNRRKLQSTSSKYKKMATRLKSQPGLNVSLVDVDDNDIHEVPCDECRSQCIIGDRYRCLECTDFDLCGTCFEKRRETDEHKNGHAFAHFRIPKELFGMPITDDNREVTLPQLIEKFKNIRHEKVPCDGCKINPIVGIRFKCDTCSSYDLCLKCKTEKVETNQHKSNHPLVVIGENNLQEIDINDIKLGQKLGEGAFGAVYKAKWISRNRDVACKIISIQPTQMHLFQSFKRELAAYNELSGAYILKLYGYALRQAKSVTDEMQCALIMEFMSRGSLASVIKEHEKLSLSCKLDMAWHMASGMRKLHDRKMIHRDIRPDNVLVNGYYTAKIGDMGIARDFRSPGQYMTTVGCQPYMPPEFYTSSYDQSLDVFTFGLTLYYLFNEKNHLFHEASRKIILPDKSPVFDELIRYCTLDDQNQRPSALELEVTFVTYKRVFEKHIRVQHQDYEEQAVEVQNRIFQEFYDSFSPKVNAALKQKFPKASSRAQIIIDPDGVKQLLLMLLQLAPTDE</sequence>
<reference evidence="9" key="1">
    <citation type="submission" date="2021-02" db="EMBL/GenBank/DDBJ databases">
        <authorList>
            <person name="Nowell W R."/>
        </authorList>
    </citation>
    <scope>NUCLEOTIDE SEQUENCE</scope>
</reference>
<evidence type="ECO:0000313" key="10">
    <source>
        <dbReference type="Proteomes" id="UP000663855"/>
    </source>
</evidence>
<accession>A0A815TH81</accession>
<comment type="caution">
    <text evidence="9">The sequence shown here is derived from an EMBL/GenBank/DDBJ whole genome shotgun (WGS) entry which is preliminary data.</text>
</comment>
<dbReference type="SUPFAM" id="SSF56112">
    <property type="entry name" value="Protein kinase-like (PK-like)"/>
    <property type="match status" value="1"/>
</dbReference>
<evidence type="ECO:0000256" key="1">
    <source>
        <dbReference type="ARBA" id="ARBA00022723"/>
    </source>
</evidence>
<dbReference type="EMBL" id="CAJNOV010012934">
    <property type="protein sequence ID" value="CAF1501981.1"/>
    <property type="molecule type" value="Genomic_DNA"/>
</dbReference>
<evidence type="ECO:0000256" key="4">
    <source>
        <dbReference type="PROSITE-ProRule" id="PRU00228"/>
    </source>
</evidence>
<feature type="domain" description="ZZ-type" evidence="7">
    <location>
        <begin position="142"/>
        <end position="198"/>
    </location>
</feature>
<dbReference type="GO" id="GO:0004674">
    <property type="term" value="F:protein serine/threonine kinase activity"/>
    <property type="evidence" value="ECO:0007669"/>
    <property type="project" value="TreeGrafter"/>
</dbReference>
<keyword evidence="1" id="KW-0479">Metal-binding</keyword>
<dbReference type="PROSITE" id="PS50011">
    <property type="entry name" value="PROTEIN_KINASE_DOM"/>
    <property type="match status" value="1"/>
</dbReference>
<dbReference type="EMBL" id="CAJNOW010000528">
    <property type="protein sequence ID" value="CAF1281047.1"/>
    <property type="molecule type" value="Genomic_DNA"/>
</dbReference>
<protein>
    <submittedName>
        <fullName evidence="9">Uncharacterized protein</fullName>
    </submittedName>
</protein>
<keyword evidence="2 4" id="KW-0863">Zinc-finger</keyword>
<name>A0A815TH81_9BILA</name>
<dbReference type="Pfam" id="PF00069">
    <property type="entry name" value="Pkinase"/>
    <property type="match status" value="1"/>
</dbReference>
<organism evidence="9 10">
    <name type="scientific">Rotaria magnacalcarata</name>
    <dbReference type="NCBI Taxonomy" id="392030"/>
    <lineage>
        <taxon>Eukaryota</taxon>
        <taxon>Metazoa</taxon>
        <taxon>Spiralia</taxon>
        <taxon>Gnathifera</taxon>
        <taxon>Rotifera</taxon>
        <taxon>Eurotatoria</taxon>
        <taxon>Bdelloidea</taxon>
        <taxon>Philodinida</taxon>
        <taxon>Philodinidae</taxon>
        <taxon>Rotaria</taxon>
    </lineage>
</organism>
<feature type="domain" description="Protein kinase" evidence="6">
    <location>
        <begin position="206"/>
        <end position="451"/>
    </location>
</feature>
<dbReference type="SMART" id="SM00219">
    <property type="entry name" value="TyrKc"/>
    <property type="match status" value="1"/>
</dbReference>
<dbReference type="OrthoDB" id="4062651at2759"/>
<dbReference type="InterPro" id="IPR008266">
    <property type="entry name" value="Tyr_kinase_AS"/>
</dbReference>
<evidence type="ECO:0000259" key="6">
    <source>
        <dbReference type="PROSITE" id="PS50011"/>
    </source>
</evidence>
<dbReference type="GO" id="GO:0004713">
    <property type="term" value="F:protein tyrosine kinase activity"/>
    <property type="evidence" value="ECO:0007669"/>
    <property type="project" value="InterPro"/>
</dbReference>
<dbReference type="InterPro" id="IPR011009">
    <property type="entry name" value="Kinase-like_dom_sf"/>
</dbReference>
<dbReference type="GO" id="GO:0008270">
    <property type="term" value="F:zinc ion binding"/>
    <property type="evidence" value="ECO:0007669"/>
    <property type="project" value="UniProtKB-KW"/>
</dbReference>
<dbReference type="InterPro" id="IPR000433">
    <property type="entry name" value="Znf_ZZ"/>
</dbReference>
<dbReference type="Gene3D" id="1.10.510.10">
    <property type="entry name" value="Transferase(Phosphotransferase) domain 1"/>
    <property type="match status" value="1"/>
</dbReference>
<feature type="domain" description="ZZ-type" evidence="7">
    <location>
        <begin position="59"/>
        <end position="115"/>
    </location>
</feature>
<feature type="binding site" evidence="5">
    <location>
        <position position="235"/>
    </location>
    <ligand>
        <name>ATP</name>
        <dbReference type="ChEBI" id="CHEBI:30616"/>
    </ligand>
</feature>
<evidence type="ECO:0000256" key="5">
    <source>
        <dbReference type="PROSITE-ProRule" id="PRU10141"/>
    </source>
</evidence>
<dbReference type="Pfam" id="PF00569">
    <property type="entry name" value="ZZ"/>
    <property type="match status" value="2"/>
</dbReference>
<dbReference type="SMART" id="SM00291">
    <property type="entry name" value="ZnF_ZZ"/>
    <property type="match status" value="2"/>
</dbReference>
<proteinExistence type="predicted"/>
<dbReference type="InterPro" id="IPR043145">
    <property type="entry name" value="Znf_ZZ_sf"/>
</dbReference>
<dbReference type="PROSITE" id="PS00107">
    <property type="entry name" value="PROTEIN_KINASE_ATP"/>
    <property type="match status" value="1"/>
</dbReference>
<evidence type="ECO:0000256" key="3">
    <source>
        <dbReference type="ARBA" id="ARBA00022833"/>
    </source>
</evidence>
<evidence type="ECO:0000256" key="2">
    <source>
        <dbReference type="ARBA" id="ARBA00022771"/>
    </source>
</evidence>
<dbReference type="InterPro" id="IPR020635">
    <property type="entry name" value="Tyr_kinase_cat_dom"/>
</dbReference>
<dbReference type="InterPro" id="IPR000719">
    <property type="entry name" value="Prot_kinase_dom"/>
</dbReference>
<dbReference type="CDD" id="cd02338">
    <property type="entry name" value="ZZ_PCMF_like"/>
    <property type="match status" value="2"/>
</dbReference>
<gene>
    <name evidence="9" type="ORF">CJN711_LOCUS27297</name>
    <name evidence="8" type="ORF">KQP761_LOCUS3781</name>
</gene>
<dbReference type="Proteomes" id="UP000663834">
    <property type="component" value="Unassembled WGS sequence"/>
</dbReference>